<keyword evidence="2" id="KW-0472">Membrane</keyword>
<protein>
    <submittedName>
        <fullName evidence="3">Uncharacterized protein</fullName>
    </submittedName>
</protein>
<evidence type="ECO:0000256" key="1">
    <source>
        <dbReference type="SAM" id="MobiDB-lite"/>
    </source>
</evidence>
<gene>
    <name evidence="3" type="ORF">P4O66_022159</name>
</gene>
<dbReference type="EMBL" id="JAROKS010000707">
    <property type="protein sequence ID" value="KAK1784029.1"/>
    <property type="molecule type" value="Genomic_DNA"/>
</dbReference>
<dbReference type="Proteomes" id="UP001239994">
    <property type="component" value="Unassembled WGS sequence"/>
</dbReference>
<keyword evidence="2" id="KW-0812">Transmembrane</keyword>
<feature type="region of interest" description="Disordered" evidence="1">
    <location>
        <begin position="138"/>
        <end position="166"/>
    </location>
</feature>
<evidence type="ECO:0000313" key="4">
    <source>
        <dbReference type="Proteomes" id="UP001239994"/>
    </source>
</evidence>
<feature type="non-terminal residue" evidence="3">
    <location>
        <position position="218"/>
    </location>
</feature>
<keyword evidence="4" id="KW-1185">Reference proteome</keyword>
<proteinExistence type="predicted"/>
<reference evidence="3" key="1">
    <citation type="submission" date="2023-03" db="EMBL/GenBank/DDBJ databases">
        <title>Electrophorus voltai genome.</title>
        <authorList>
            <person name="Bian C."/>
        </authorList>
    </citation>
    <scope>NUCLEOTIDE SEQUENCE</scope>
    <source>
        <strain evidence="3">CB-2022</strain>
        <tissue evidence="3">Muscle</tissue>
    </source>
</reference>
<organism evidence="3 4">
    <name type="scientific">Electrophorus voltai</name>
    <dbReference type="NCBI Taxonomy" id="2609070"/>
    <lineage>
        <taxon>Eukaryota</taxon>
        <taxon>Metazoa</taxon>
        <taxon>Chordata</taxon>
        <taxon>Craniata</taxon>
        <taxon>Vertebrata</taxon>
        <taxon>Euteleostomi</taxon>
        <taxon>Actinopterygii</taxon>
        <taxon>Neopterygii</taxon>
        <taxon>Teleostei</taxon>
        <taxon>Ostariophysi</taxon>
        <taxon>Gymnotiformes</taxon>
        <taxon>Gymnotoidei</taxon>
        <taxon>Gymnotidae</taxon>
        <taxon>Electrophorus</taxon>
    </lineage>
</organism>
<evidence type="ECO:0000313" key="3">
    <source>
        <dbReference type="EMBL" id="KAK1784029.1"/>
    </source>
</evidence>
<evidence type="ECO:0000256" key="2">
    <source>
        <dbReference type="SAM" id="Phobius"/>
    </source>
</evidence>
<dbReference type="AlphaFoldDB" id="A0AAD8YQJ5"/>
<feature type="transmembrane region" description="Helical" evidence="2">
    <location>
        <begin position="35"/>
        <end position="56"/>
    </location>
</feature>
<accession>A0AAD8YQJ5</accession>
<comment type="caution">
    <text evidence="3">The sequence shown here is derived from an EMBL/GenBank/DDBJ whole genome shotgun (WGS) entry which is preliminary data.</text>
</comment>
<name>A0AAD8YQJ5_9TELE</name>
<keyword evidence="2" id="KW-1133">Transmembrane helix</keyword>
<sequence>MEDRMDLPEEVHRSVIEAVYDELLRRIKTRKNVNVTQAFISGGLVLGGALSFVNVIQRKDVAQFLYCPSTDGPGSAKPTKVSTTISDVAEAKTRQTHWIHRLMGRISRTVRKQVEFPEFQINGAKKLMAEPSRSSLFLGQDSGTGDVKSRNLPSSSPAAPPSLGSEPVTCSATMFLWYSMFQSHLKETINFVELEIQAKLANRGQDKGNDRQQAESSG</sequence>